<dbReference type="AlphaFoldDB" id="A0A2S5G9D1"/>
<dbReference type="RefSeq" id="WP_104058538.1">
    <property type="nucleotide sequence ID" value="NZ_PREZ01000005.1"/>
</dbReference>
<feature type="transmembrane region" description="Helical" evidence="1">
    <location>
        <begin position="45"/>
        <end position="66"/>
    </location>
</feature>
<sequence length="205" mass="22705">MIKNKAFLGISALLFCLSLLIYYLIPNEEILQGSVSIMMFPIEEGGRVNILGVIGTLLLIGSLIFLGKGLGKYHARSIVAALLLFAFTPPLMTTAYQETLAVGVKAISYEDDNECSLSPIKEGLIQGVCHLTLHNRSNKPVTFELEFVDPYFFGEDSRMVSLMNIAGPYKVTSKQMRRRGFTLTNCLMYPMFPIMLEAAAHQVSV</sequence>
<evidence type="ECO:0000256" key="1">
    <source>
        <dbReference type="SAM" id="Phobius"/>
    </source>
</evidence>
<keyword evidence="1" id="KW-0472">Membrane</keyword>
<gene>
    <name evidence="2" type="ORF">C4B60_13435</name>
</gene>
<name>A0A2S5G9D1_9BACL</name>
<keyword evidence="3" id="KW-1185">Reference proteome</keyword>
<evidence type="ECO:0000313" key="3">
    <source>
        <dbReference type="Proteomes" id="UP000239047"/>
    </source>
</evidence>
<keyword evidence="1" id="KW-1133">Transmembrane helix</keyword>
<dbReference type="Proteomes" id="UP000239047">
    <property type="component" value="Unassembled WGS sequence"/>
</dbReference>
<proteinExistence type="predicted"/>
<keyword evidence="1" id="KW-0812">Transmembrane</keyword>
<dbReference type="EMBL" id="PREZ01000005">
    <property type="protein sequence ID" value="PPA69545.1"/>
    <property type="molecule type" value="Genomic_DNA"/>
</dbReference>
<feature type="transmembrane region" description="Helical" evidence="1">
    <location>
        <begin position="7"/>
        <end position="25"/>
    </location>
</feature>
<feature type="transmembrane region" description="Helical" evidence="1">
    <location>
        <begin position="78"/>
        <end position="96"/>
    </location>
</feature>
<dbReference type="OrthoDB" id="2476187at2"/>
<accession>A0A2S5G9D1</accession>
<reference evidence="2 3" key="1">
    <citation type="submission" date="2018-02" db="EMBL/GenBank/DDBJ databases">
        <title>Jeotgalibacillus proteolyticum sp. nov. a protease producing bacterium isolated from ocean sediments of Laizhou Bay.</title>
        <authorList>
            <person name="Li Y."/>
        </authorList>
    </citation>
    <scope>NUCLEOTIDE SEQUENCE [LARGE SCALE GENOMIC DNA]</scope>
    <source>
        <strain evidence="2 3">22-7</strain>
    </source>
</reference>
<evidence type="ECO:0000313" key="2">
    <source>
        <dbReference type="EMBL" id="PPA69545.1"/>
    </source>
</evidence>
<organism evidence="2 3">
    <name type="scientific">Jeotgalibacillus proteolyticus</name>
    <dbReference type="NCBI Taxonomy" id="2082395"/>
    <lineage>
        <taxon>Bacteria</taxon>
        <taxon>Bacillati</taxon>
        <taxon>Bacillota</taxon>
        <taxon>Bacilli</taxon>
        <taxon>Bacillales</taxon>
        <taxon>Caryophanaceae</taxon>
        <taxon>Jeotgalibacillus</taxon>
    </lineage>
</organism>
<comment type="caution">
    <text evidence="2">The sequence shown here is derived from an EMBL/GenBank/DDBJ whole genome shotgun (WGS) entry which is preliminary data.</text>
</comment>
<protein>
    <submittedName>
        <fullName evidence="2">Uncharacterized protein</fullName>
    </submittedName>
</protein>